<dbReference type="KEGG" id="amr:AM1_1603"/>
<name>B0CA40_ACAM1</name>
<organism evidence="1 2">
    <name type="scientific">Acaryochloris marina (strain MBIC 11017)</name>
    <dbReference type="NCBI Taxonomy" id="329726"/>
    <lineage>
        <taxon>Bacteria</taxon>
        <taxon>Bacillati</taxon>
        <taxon>Cyanobacteriota</taxon>
        <taxon>Cyanophyceae</taxon>
        <taxon>Acaryochloridales</taxon>
        <taxon>Acaryochloridaceae</taxon>
        <taxon>Acaryochloris</taxon>
    </lineage>
</organism>
<dbReference type="STRING" id="329726.AM1_1603"/>
<evidence type="ECO:0000313" key="1">
    <source>
        <dbReference type="EMBL" id="ABW26627.1"/>
    </source>
</evidence>
<gene>
    <name evidence="1" type="ordered locus">AM1_1603</name>
</gene>
<dbReference type="EMBL" id="CP000828">
    <property type="protein sequence ID" value="ABW26627.1"/>
    <property type="molecule type" value="Genomic_DNA"/>
</dbReference>
<keyword evidence="2" id="KW-1185">Reference proteome</keyword>
<protein>
    <submittedName>
        <fullName evidence="1">Uncharacterized protein</fullName>
    </submittedName>
</protein>
<dbReference type="AlphaFoldDB" id="B0CA40"/>
<accession>B0CA40</accession>
<reference evidence="1 2" key="1">
    <citation type="journal article" date="2008" name="Proc. Natl. Acad. Sci. U.S.A.">
        <title>Niche adaptation and genome expansion in the chlorophyll d-producing cyanobacterium Acaryochloris marina.</title>
        <authorList>
            <person name="Swingley W.D."/>
            <person name="Chen M."/>
            <person name="Cheung P.C."/>
            <person name="Conrad A.L."/>
            <person name="Dejesa L.C."/>
            <person name="Hao J."/>
            <person name="Honchak B.M."/>
            <person name="Karbach L.E."/>
            <person name="Kurdoglu A."/>
            <person name="Lahiri S."/>
            <person name="Mastrian S.D."/>
            <person name="Miyashita H."/>
            <person name="Page L."/>
            <person name="Ramakrishna P."/>
            <person name="Satoh S."/>
            <person name="Sattley W.M."/>
            <person name="Shimada Y."/>
            <person name="Taylor H.L."/>
            <person name="Tomo T."/>
            <person name="Tsuchiya T."/>
            <person name="Wang Z.T."/>
            <person name="Raymond J."/>
            <person name="Mimuro M."/>
            <person name="Blankenship R.E."/>
            <person name="Touchman J.W."/>
        </authorList>
    </citation>
    <scope>NUCLEOTIDE SEQUENCE [LARGE SCALE GENOMIC DNA]</scope>
    <source>
        <strain evidence="2">MBIC 11017</strain>
    </source>
</reference>
<proteinExistence type="predicted"/>
<dbReference type="Proteomes" id="UP000000268">
    <property type="component" value="Chromosome"/>
</dbReference>
<dbReference type="HOGENOM" id="CLU_2930424_0_0_3"/>
<evidence type="ECO:0000313" key="2">
    <source>
        <dbReference type="Proteomes" id="UP000000268"/>
    </source>
</evidence>
<sequence>MPSDAFNSGMYTLRQYTVQLNLDFKFRSLALSTVEDLNTVKSINDLVTHMGVKPQWLGYE</sequence>